<name>A0A087M276_9HYPH</name>
<dbReference type="AlphaFoldDB" id="A0A087M276"/>
<dbReference type="EMBL" id="JQGC01000009">
    <property type="protein sequence ID" value="KFL30979.1"/>
    <property type="molecule type" value="Genomic_DNA"/>
</dbReference>
<proteinExistence type="predicted"/>
<dbReference type="STRING" id="46914.JP75_11540"/>
<evidence type="ECO:0000313" key="3">
    <source>
        <dbReference type="Proteomes" id="UP000028981"/>
    </source>
</evidence>
<gene>
    <name evidence="2" type="ORF">JP75_11540</name>
</gene>
<reference evidence="2 3" key="1">
    <citation type="submission" date="2014-08" db="EMBL/GenBank/DDBJ databases">
        <authorList>
            <person name="Hassan Y.I."/>
            <person name="Lepp D."/>
            <person name="Zhou T."/>
        </authorList>
    </citation>
    <scope>NUCLEOTIDE SEQUENCE [LARGE SCALE GENOMIC DNA]</scope>
    <source>
        <strain evidence="2 3">IFO13584</strain>
    </source>
</reference>
<protein>
    <submittedName>
        <fullName evidence="2">Uncharacterized protein</fullName>
    </submittedName>
</protein>
<evidence type="ECO:0000256" key="1">
    <source>
        <dbReference type="SAM" id="MobiDB-lite"/>
    </source>
</evidence>
<dbReference type="RefSeq" id="WP_035082768.1">
    <property type="nucleotide sequence ID" value="NZ_JQGC01000009.1"/>
</dbReference>
<sequence>MLEKLKGLLGLARTSTEIGALAAEVDIATLEASLAAARNRRAAALLDGSVENVLDAERQVDVARVNLERGHVMIEEIDRRRVDAEIAERKANFAALRADAQQAVEAAVARIEAEYPSLARKIVELARMAKAADAAALAWNDDWISDPDESTLIDPVGARLGWFDEFATTSPFYEAVSLPPVEDFGGFGDAGRWTTHTKGYVLSDKAHPSSHAKRQMDVGLRWTPEE</sequence>
<accession>A0A087M276</accession>
<dbReference type="Proteomes" id="UP000028981">
    <property type="component" value="Unassembled WGS sequence"/>
</dbReference>
<organism evidence="2 3">
    <name type="scientific">Devosia riboflavina</name>
    <dbReference type="NCBI Taxonomy" id="46914"/>
    <lineage>
        <taxon>Bacteria</taxon>
        <taxon>Pseudomonadati</taxon>
        <taxon>Pseudomonadota</taxon>
        <taxon>Alphaproteobacteria</taxon>
        <taxon>Hyphomicrobiales</taxon>
        <taxon>Devosiaceae</taxon>
        <taxon>Devosia</taxon>
    </lineage>
</organism>
<comment type="caution">
    <text evidence="2">The sequence shown here is derived from an EMBL/GenBank/DDBJ whole genome shotgun (WGS) entry which is preliminary data.</text>
</comment>
<keyword evidence="3" id="KW-1185">Reference proteome</keyword>
<evidence type="ECO:0000313" key="2">
    <source>
        <dbReference type="EMBL" id="KFL30979.1"/>
    </source>
</evidence>
<feature type="region of interest" description="Disordered" evidence="1">
    <location>
        <begin position="206"/>
        <end position="226"/>
    </location>
</feature>
<dbReference type="OrthoDB" id="9938263at2"/>